<comment type="caution">
    <text evidence="1">The sequence shown here is derived from an EMBL/GenBank/DDBJ whole genome shotgun (WGS) entry which is preliminary data.</text>
</comment>
<sequence length="102" mass="11427">MRLRRKAHSGKEWICWIPTLKSHGQRMAHPLVGSTLSRTQGAGRATGRNRMPTLVNSDCFYTARFASALDSRAKVALSFLHCKGGIWMFMIPVCGPRLAIKR</sequence>
<proteinExistence type="predicted"/>
<dbReference type="EMBL" id="JBHFFA010000006">
    <property type="protein sequence ID" value="KAL2622179.1"/>
    <property type="molecule type" value="Genomic_DNA"/>
</dbReference>
<evidence type="ECO:0000313" key="2">
    <source>
        <dbReference type="Proteomes" id="UP001605036"/>
    </source>
</evidence>
<evidence type="ECO:0000313" key="1">
    <source>
        <dbReference type="EMBL" id="KAL2622179.1"/>
    </source>
</evidence>
<dbReference type="AlphaFoldDB" id="A0ABD1Y6Y4"/>
<protein>
    <submittedName>
        <fullName evidence="1">Uncharacterized protein</fullName>
    </submittedName>
</protein>
<accession>A0ABD1Y6Y4</accession>
<reference evidence="1 2" key="1">
    <citation type="submission" date="2024-09" db="EMBL/GenBank/DDBJ databases">
        <title>Chromosome-scale assembly of Riccia fluitans.</title>
        <authorList>
            <person name="Paukszto L."/>
            <person name="Sawicki J."/>
            <person name="Karawczyk K."/>
            <person name="Piernik-Szablinska J."/>
            <person name="Szczecinska M."/>
            <person name="Mazdziarz M."/>
        </authorList>
    </citation>
    <scope>NUCLEOTIDE SEQUENCE [LARGE SCALE GENOMIC DNA]</scope>
    <source>
        <strain evidence="1">Rf_01</strain>
        <tissue evidence="1">Aerial parts of the thallus</tissue>
    </source>
</reference>
<organism evidence="1 2">
    <name type="scientific">Riccia fluitans</name>
    <dbReference type="NCBI Taxonomy" id="41844"/>
    <lineage>
        <taxon>Eukaryota</taxon>
        <taxon>Viridiplantae</taxon>
        <taxon>Streptophyta</taxon>
        <taxon>Embryophyta</taxon>
        <taxon>Marchantiophyta</taxon>
        <taxon>Marchantiopsida</taxon>
        <taxon>Marchantiidae</taxon>
        <taxon>Marchantiales</taxon>
        <taxon>Ricciaceae</taxon>
        <taxon>Riccia</taxon>
    </lineage>
</organism>
<dbReference type="Proteomes" id="UP001605036">
    <property type="component" value="Unassembled WGS sequence"/>
</dbReference>
<gene>
    <name evidence="1" type="ORF">R1flu_002384</name>
</gene>
<name>A0ABD1Y6Y4_9MARC</name>
<keyword evidence="2" id="KW-1185">Reference proteome</keyword>